<dbReference type="Proteomes" id="UP001500920">
    <property type="component" value="Unassembled WGS sequence"/>
</dbReference>
<feature type="transmembrane region" description="Helical" evidence="1">
    <location>
        <begin position="12"/>
        <end position="35"/>
    </location>
</feature>
<feature type="transmembrane region" description="Helical" evidence="1">
    <location>
        <begin position="56"/>
        <end position="77"/>
    </location>
</feature>
<feature type="transmembrane region" description="Helical" evidence="1">
    <location>
        <begin position="92"/>
        <end position="116"/>
    </location>
</feature>
<keyword evidence="1" id="KW-0472">Membrane</keyword>
<dbReference type="RefSeq" id="WP_344700904.1">
    <property type="nucleotide sequence ID" value="NZ_BAABCK010000012.1"/>
</dbReference>
<keyword evidence="1" id="KW-1133">Transmembrane helix</keyword>
<keyword evidence="1" id="KW-0812">Transmembrane</keyword>
<dbReference type="EMBL" id="BAABCK010000012">
    <property type="protein sequence ID" value="GAA3716556.1"/>
    <property type="molecule type" value="Genomic_DNA"/>
</dbReference>
<keyword evidence="3" id="KW-1185">Reference proteome</keyword>
<name>A0ABP7EBJ3_9STAP</name>
<evidence type="ECO:0008006" key="4">
    <source>
        <dbReference type="Google" id="ProtNLM"/>
    </source>
</evidence>
<reference evidence="3" key="1">
    <citation type="journal article" date="2019" name="Int. J. Syst. Evol. Microbiol.">
        <title>The Global Catalogue of Microorganisms (GCM) 10K type strain sequencing project: providing services to taxonomists for standard genome sequencing and annotation.</title>
        <authorList>
            <consortium name="The Broad Institute Genomics Platform"/>
            <consortium name="The Broad Institute Genome Sequencing Center for Infectious Disease"/>
            <person name="Wu L."/>
            <person name="Ma J."/>
        </authorList>
    </citation>
    <scope>NUCLEOTIDE SEQUENCE [LARGE SCALE GENOMIC DNA]</scope>
    <source>
        <strain evidence="3">JCM 16981</strain>
    </source>
</reference>
<protein>
    <recommendedName>
        <fullName evidence="4">Copper resistance protein D domain-containing protein</fullName>
    </recommendedName>
</protein>
<feature type="transmembrane region" description="Helical" evidence="1">
    <location>
        <begin position="137"/>
        <end position="164"/>
    </location>
</feature>
<evidence type="ECO:0000256" key="1">
    <source>
        <dbReference type="SAM" id="Phobius"/>
    </source>
</evidence>
<organism evidence="2 3">
    <name type="scientific">Salinicoccus jeotgali</name>
    <dbReference type="NCBI Taxonomy" id="381634"/>
    <lineage>
        <taxon>Bacteria</taxon>
        <taxon>Bacillati</taxon>
        <taxon>Bacillota</taxon>
        <taxon>Bacilli</taxon>
        <taxon>Bacillales</taxon>
        <taxon>Staphylococcaceae</taxon>
        <taxon>Salinicoccus</taxon>
    </lineage>
</organism>
<comment type="caution">
    <text evidence="2">The sequence shown here is derived from an EMBL/GenBank/DDBJ whole genome shotgun (WGS) entry which is preliminary data.</text>
</comment>
<sequence length="165" mass="18481">MNWTIYQTLLWIHIFLAINWVGGLLFVGWGVFPLLKIFPLQDARRTIKAIMKHSHYLFTMIGAGVILTGILLGTWLGPVKSFGMIWQTHYGIVWFSALIIGVLTLIWGTFIGYPYAMRVLSEGTIWEAASTGDYTPLIRSLAGLVFVESVEGAGFIVLLTLMLML</sequence>
<accession>A0ABP7EBJ3</accession>
<proteinExistence type="predicted"/>
<gene>
    <name evidence="2" type="ORF">GCM10022378_03510</name>
</gene>
<evidence type="ECO:0000313" key="2">
    <source>
        <dbReference type="EMBL" id="GAA3716556.1"/>
    </source>
</evidence>
<evidence type="ECO:0000313" key="3">
    <source>
        <dbReference type="Proteomes" id="UP001500920"/>
    </source>
</evidence>